<dbReference type="Proteomes" id="UP000092993">
    <property type="component" value="Unassembled WGS sequence"/>
</dbReference>
<accession>A0A1C7MLZ4</accession>
<proteinExistence type="predicted"/>
<dbReference type="OrthoDB" id="6365676at2759"/>
<evidence type="ECO:0000313" key="1">
    <source>
        <dbReference type="EMBL" id="OBZ77848.1"/>
    </source>
</evidence>
<dbReference type="EMBL" id="LUGG01000002">
    <property type="protein sequence ID" value="OBZ77848.1"/>
    <property type="molecule type" value="Genomic_DNA"/>
</dbReference>
<dbReference type="AlphaFoldDB" id="A0A1C7MLZ4"/>
<sequence>MFFHSSSCSLKCTDDNHGQSQQALSAILPMGLRGTIVKPFLQAFHQTQLLQSVKLTEDEQWNSAEVATTTILPHLPPPYSHYHCGTQQAAWADSARQMKHLRIEECSYFAVPMPLSCSLANQDIKMRIRKDIRARLHPITGTRHDTHAEGGFSSTFGLMSLDDPNMLAGLAGDGTPFFSGIPTYSPVNGTHLNVMSMATPMQDAVAQVKGAAGCEAHETRKMREF</sequence>
<dbReference type="STRING" id="5627.A0A1C7MLZ4"/>
<keyword evidence="2" id="KW-1185">Reference proteome</keyword>
<evidence type="ECO:0000313" key="2">
    <source>
        <dbReference type="Proteomes" id="UP000092993"/>
    </source>
</evidence>
<organism evidence="1 2">
    <name type="scientific">Grifola frondosa</name>
    <name type="common">Maitake</name>
    <name type="synonym">Polyporus frondosus</name>
    <dbReference type="NCBI Taxonomy" id="5627"/>
    <lineage>
        <taxon>Eukaryota</taxon>
        <taxon>Fungi</taxon>
        <taxon>Dikarya</taxon>
        <taxon>Basidiomycota</taxon>
        <taxon>Agaricomycotina</taxon>
        <taxon>Agaricomycetes</taxon>
        <taxon>Polyporales</taxon>
        <taxon>Grifolaceae</taxon>
        <taxon>Grifola</taxon>
    </lineage>
</organism>
<reference evidence="1 2" key="1">
    <citation type="submission" date="2016-03" db="EMBL/GenBank/DDBJ databases">
        <title>Whole genome sequencing of Grifola frondosa 9006-11.</title>
        <authorList>
            <person name="Min B."/>
            <person name="Park H."/>
            <person name="Kim J.-G."/>
            <person name="Cho H."/>
            <person name="Oh Y.-L."/>
            <person name="Kong W.-S."/>
            <person name="Choi I.-G."/>
        </authorList>
    </citation>
    <scope>NUCLEOTIDE SEQUENCE [LARGE SCALE GENOMIC DNA]</scope>
    <source>
        <strain evidence="1 2">9006-11</strain>
    </source>
</reference>
<protein>
    <submittedName>
        <fullName evidence="1">Uncharacterized protein</fullName>
    </submittedName>
</protein>
<comment type="caution">
    <text evidence="1">The sequence shown here is derived from an EMBL/GenBank/DDBJ whole genome shotgun (WGS) entry which is preliminary data.</text>
</comment>
<name>A0A1C7MLZ4_GRIFR</name>
<gene>
    <name evidence="1" type="ORF">A0H81_01824</name>
</gene>